<protein>
    <submittedName>
        <fullName evidence="3">Response regulator</fullName>
    </submittedName>
</protein>
<dbReference type="Pfam" id="PF00072">
    <property type="entry name" value="Response_reg"/>
    <property type="match status" value="1"/>
</dbReference>
<feature type="domain" description="Response regulatory" evidence="2">
    <location>
        <begin position="23"/>
        <end position="82"/>
    </location>
</feature>
<dbReference type="Proteomes" id="UP000003730">
    <property type="component" value="Unassembled WGS sequence"/>
</dbReference>
<dbReference type="GO" id="GO:0000160">
    <property type="term" value="P:phosphorelay signal transduction system"/>
    <property type="evidence" value="ECO:0007669"/>
    <property type="project" value="InterPro"/>
</dbReference>
<keyword evidence="4" id="KW-1185">Reference proteome</keyword>
<dbReference type="AlphaFoldDB" id="A0A4U8UGH2"/>
<dbReference type="InterPro" id="IPR001789">
    <property type="entry name" value="Sig_transdc_resp-reg_receiver"/>
</dbReference>
<sequence>MAYGIYFILLNFARSKIIGQVRRILIIEDDPELNRNIKKALLSENMDVETVYDDLLAEKTLDESQFGCVLLNINLPGKVVLI</sequence>
<name>A0A4U8UGH2_9FLAO</name>
<gene>
    <name evidence="3" type="ORF">BZARG_03460</name>
</gene>
<dbReference type="PROSITE" id="PS50110">
    <property type="entry name" value="RESPONSE_REGULATORY"/>
    <property type="match status" value="1"/>
</dbReference>
<comment type="caution">
    <text evidence="3">The sequence shown here is derived from an EMBL/GenBank/DDBJ whole genome shotgun (WGS) entry which is preliminary data.</text>
</comment>
<organism evidence="3 4">
    <name type="scientific">Bizionia argentinensis JUB59</name>
    <dbReference type="NCBI Taxonomy" id="1046627"/>
    <lineage>
        <taxon>Bacteria</taxon>
        <taxon>Pseudomonadati</taxon>
        <taxon>Bacteroidota</taxon>
        <taxon>Flavobacteriia</taxon>
        <taxon>Flavobacteriales</taxon>
        <taxon>Flavobacteriaceae</taxon>
        <taxon>Bizionia</taxon>
    </lineage>
</organism>
<dbReference type="Gene3D" id="3.40.50.2300">
    <property type="match status" value="1"/>
</dbReference>
<dbReference type="InterPro" id="IPR011006">
    <property type="entry name" value="CheY-like_superfamily"/>
</dbReference>
<evidence type="ECO:0000313" key="3">
    <source>
        <dbReference type="EMBL" id="TLG99017.1"/>
    </source>
</evidence>
<dbReference type="SUPFAM" id="SSF52172">
    <property type="entry name" value="CheY-like"/>
    <property type="match status" value="1"/>
</dbReference>
<evidence type="ECO:0000256" key="1">
    <source>
        <dbReference type="PROSITE-ProRule" id="PRU00169"/>
    </source>
</evidence>
<evidence type="ECO:0000259" key="2">
    <source>
        <dbReference type="PROSITE" id="PS50110"/>
    </source>
</evidence>
<dbReference type="EMBL" id="AFXZ01000032">
    <property type="protein sequence ID" value="TLG99017.1"/>
    <property type="molecule type" value="Genomic_DNA"/>
</dbReference>
<accession>A0A4U8UGH2</accession>
<evidence type="ECO:0000313" key="4">
    <source>
        <dbReference type="Proteomes" id="UP000003730"/>
    </source>
</evidence>
<comment type="caution">
    <text evidence="1">Lacks conserved residue(s) required for the propagation of feature annotation.</text>
</comment>
<proteinExistence type="predicted"/>
<reference evidence="3 4" key="1">
    <citation type="journal article" date="2008" name="Int. J. Syst. Evol. Microbiol.">
        <title>Bizionia argentinensis sp. nov., isolated from surface marine water in Antarctica.</title>
        <authorList>
            <person name="Bercovich A."/>
            <person name="Vazquez S.C."/>
            <person name="Yankilevich P."/>
            <person name="Coria S.H."/>
            <person name="Foti M."/>
            <person name="Hernandez E."/>
            <person name="Vidal A."/>
            <person name="Ruberto L."/>
            <person name="Melo C."/>
            <person name="Marenssi S."/>
            <person name="Criscuolo M."/>
            <person name="Memoli M."/>
            <person name="Arguelles M."/>
            <person name="Mac Cormack W.P."/>
        </authorList>
    </citation>
    <scope>NUCLEOTIDE SEQUENCE [LARGE SCALE GENOMIC DNA]</scope>
    <source>
        <strain evidence="3 4">JUB59</strain>
    </source>
</reference>